<keyword evidence="4" id="KW-1015">Disulfide bond</keyword>
<dbReference type="InterPro" id="IPR029044">
    <property type="entry name" value="Nucleotide-diphossugar_trans"/>
</dbReference>
<accession>A0AAD5T1Y2</accession>
<evidence type="ECO:0000256" key="4">
    <source>
        <dbReference type="ARBA" id="ARBA00023157"/>
    </source>
</evidence>
<dbReference type="InterPro" id="IPR004263">
    <property type="entry name" value="Exostosin"/>
</dbReference>
<dbReference type="InterPro" id="IPR015338">
    <property type="entry name" value="GT64_dom"/>
</dbReference>
<evidence type="ECO:0000256" key="2">
    <source>
        <dbReference type="ARBA" id="ARBA00022679"/>
    </source>
</evidence>
<dbReference type="Gene3D" id="3.90.550.10">
    <property type="entry name" value="Spore Coat Polysaccharide Biosynthesis Protein SpsA, Chain A"/>
    <property type="match status" value="1"/>
</dbReference>
<protein>
    <submittedName>
        <fullName evidence="6">Exostoses (Multiple)-like 3</fullName>
    </submittedName>
</protein>
<evidence type="ECO:0000313" key="7">
    <source>
        <dbReference type="Proteomes" id="UP001211907"/>
    </source>
</evidence>
<dbReference type="GO" id="GO:0016020">
    <property type="term" value="C:membrane"/>
    <property type="evidence" value="ECO:0007669"/>
    <property type="project" value="UniProtKB-SubCell"/>
</dbReference>
<dbReference type="Proteomes" id="UP001211907">
    <property type="component" value="Unassembled WGS sequence"/>
</dbReference>
<comment type="caution">
    <text evidence="6">The sequence shown here is derived from an EMBL/GenBank/DDBJ whole genome shotgun (WGS) entry which is preliminary data.</text>
</comment>
<dbReference type="PANTHER" id="PTHR48261">
    <property type="entry name" value="ACETYLGLUCOSAMINYLTRANSFERASE"/>
    <property type="match status" value="1"/>
</dbReference>
<comment type="subcellular location">
    <subcellularLocation>
        <location evidence="1">Membrane</location>
    </subcellularLocation>
</comment>
<dbReference type="SUPFAM" id="SSF53448">
    <property type="entry name" value="Nucleotide-diphospho-sugar transferases"/>
    <property type="match status" value="1"/>
</dbReference>
<evidence type="ECO:0000313" key="6">
    <source>
        <dbReference type="EMBL" id="KAJ3122527.1"/>
    </source>
</evidence>
<proteinExistence type="predicted"/>
<dbReference type="PANTHER" id="PTHR48261:SF2">
    <property type="entry name" value="ACETYLGLUCOSAMINYLTRANSFERASE"/>
    <property type="match status" value="1"/>
</dbReference>
<dbReference type="Pfam" id="PF09258">
    <property type="entry name" value="Glyco_transf_64"/>
    <property type="match status" value="1"/>
</dbReference>
<dbReference type="GO" id="GO:0016757">
    <property type="term" value="F:glycosyltransferase activity"/>
    <property type="evidence" value="ECO:0007669"/>
    <property type="project" value="InterPro"/>
</dbReference>
<organism evidence="6 7">
    <name type="scientific">Physocladia obscura</name>
    <dbReference type="NCBI Taxonomy" id="109957"/>
    <lineage>
        <taxon>Eukaryota</taxon>
        <taxon>Fungi</taxon>
        <taxon>Fungi incertae sedis</taxon>
        <taxon>Chytridiomycota</taxon>
        <taxon>Chytridiomycota incertae sedis</taxon>
        <taxon>Chytridiomycetes</taxon>
        <taxon>Chytridiales</taxon>
        <taxon>Chytriomycetaceae</taxon>
        <taxon>Physocladia</taxon>
    </lineage>
</organism>
<evidence type="ECO:0000259" key="5">
    <source>
        <dbReference type="Pfam" id="PF09258"/>
    </source>
</evidence>
<keyword evidence="3" id="KW-0472">Membrane</keyword>
<gene>
    <name evidence="6" type="primary">EXTL3_2</name>
    <name evidence="6" type="ORF">HK100_011966</name>
</gene>
<feature type="domain" description="Glycosyl transferase 64" evidence="5">
    <location>
        <begin position="266"/>
        <end position="527"/>
    </location>
</feature>
<keyword evidence="2" id="KW-0808">Transferase</keyword>
<name>A0AAD5T1Y2_9FUNG</name>
<sequence length="557" mass="64334">MHVRAFFLEQTQIDYIESLQSQHGPIKRVFDHDRNVSRRDFMMAAWIPETDSQFAIFLDCHTLLSVNFLEYAEQTVSAYLAKKRSGAASKVFGISLHNARFDSVHGVPWNPPILPNSPYLLQFPQTHGMIADPIRWNEFREWYLTANRNPLLPNSRTNRWNTETSFDKHLIKFIYVHGLAMVCSNFRSGKSLISQQEEGLVSLGPSTRNNAVLLNIDTKKNNQTRIFFHKFPAINQLSVVNMYFQPVKSIQDLQNPVNPGSFEKCTLLLSTYDRFETLLDRIYHYELFPHLDRIIVVWNHQTVKPHFTVSKKLFVPTIKFPTSKKRNEDTAMTRGFWRKIPEYQFSIPIHVLPQSKNSLNNRYFPYPQIQTDCMISMDDDFDYPYEHLAYGVSLFQGDFFNHAVGFKHMGRSHKRKADGTLQYSTNIENGTSILLPTGLVFHRKYLSMYTSALPQQIRNLVDSVMNGEDIVFNLMVSNATQSCPAVVNLTAPGIQMPGLWNKPKHFETRSQCLDQVVKEFFGGVNPLRFSKRYFQGVDGFGMTPAVEDLECIPLFKI</sequence>
<reference evidence="6" key="1">
    <citation type="submission" date="2020-05" db="EMBL/GenBank/DDBJ databases">
        <title>Phylogenomic resolution of chytrid fungi.</title>
        <authorList>
            <person name="Stajich J.E."/>
            <person name="Amses K."/>
            <person name="Simmons R."/>
            <person name="Seto K."/>
            <person name="Myers J."/>
            <person name="Bonds A."/>
            <person name="Quandt C.A."/>
            <person name="Barry K."/>
            <person name="Liu P."/>
            <person name="Grigoriev I."/>
            <person name="Longcore J.E."/>
            <person name="James T.Y."/>
        </authorList>
    </citation>
    <scope>NUCLEOTIDE SEQUENCE</scope>
    <source>
        <strain evidence="6">JEL0513</strain>
    </source>
</reference>
<dbReference type="EMBL" id="JADGJH010000801">
    <property type="protein sequence ID" value="KAJ3122527.1"/>
    <property type="molecule type" value="Genomic_DNA"/>
</dbReference>
<evidence type="ECO:0000256" key="3">
    <source>
        <dbReference type="ARBA" id="ARBA00023136"/>
    </source>
</evidence>
<evidence type="ECO:0000256" key="1">
    <source>
        <dbReference type="ARBA" id="ARBA00004370"/>
    </source>
</evidence>
<keyword evidence="7" id="KW-1185">Reference proteome</keyword>
<dbReference type="AlphaFoldDB" id="A0AAD5T1Y2"/>